<evidence type="ECO:0000313" key="3">
    <source>
        <dbReference type="EMBL" id="KAK7199994.1"/>
    </source>
</evidence>
<sequence>MAVTVTKRGDQLLMSDVKKEKWWFDFPYMIERMRIDTSDLWERLMTTTAEAAFYQGMAANSATAIETVRLQSDITTLRQQAAYEAAGLRQEAAHHTQMTTAALQKEIAVLQVRLEQVTERLHNAEQRAEELRRTLEDRERTHQNKVLEERARSRRDLDGIKNQFTTLEAQLESKITTRVRDAVQQDEKRSTELSSRLERALTRIDTLEASVAKTSNMETVLRELSANVTPADSREGADAHLRLVSEVARLGAGLADLTDLRAQVRQLADKLGSTDFKATALMDTSTRHDDDIRAVRRSLSDLEHGVAQKFRAQVWEAPREREYREPVLPAQKPCLRSMDMDEVSSEEGHQSLDPMDVRSWRPWFEGKKRREIERGLQRILLRGESPRTPPVHDVFQTLANWVESAVTDPALWADAVGMGGGGWASPSTTECTEGRTRSLKQTFCELARRACTTSIPYKKSCTRLERRTWKKRGRRPQARLPLCATTAGGRGINPSCAHKPHTRGGRRPAEQRSAPAAEHLRRGRIRGSVESGS</sequence>
<comment type="caution">
    <text evidence="3">The sequence shown here is derived from an EMBL/GenBank/DDBJ whole genome shotgun (WGS) entry which is preliminary data.</text>
</comment>
<proteinExistence type="predicted"/>
<keyword evidence="4" id="KW-1185">Reference proteome</keyword>
<organism evidence="3 4">
    <name type="scientific">Novymonas esmeraldas</name>
    <dbReference type="NCBI Taxonomy" id="1808958"/>
    <lineage>
        <taxon>Eukaryota</taxon>
        <taxon>Discoba</taxon>
        <taxon>Euglenozoa</taxon>
        <taxon>Kinetoplastea</taxon>
        <taxon>Metakinetoplastina</taxon>
        <taxon>Trypanosomatida</taxon>
        <taxon>Trypanosomatidae</taxon>
        <taxon>Novymonas</taxon>
    </lineage>
</organism>
<gene>
    <name evidence="3" type="ORF">NESM_000048400</name>
</gene>
<dbReference type="EMBL" id="JAECZO010000002">
    <property type="protein sequence ID" value="KAK7199994.1"/>
    <property type="molecule type" value="Genomic_DNA"/>
</dbReference>
<keyword evidence="1" id="KW-0175">Coiled coil</keyword>
<accession>A0AAW0F440</accession>
<protein>
    <submittedName>
        <fullName evidence="3">Uncharacterized protein</fullName>
    </submittedName>
</protein>
<evidence type="ECO:0000256" key="2">
    <source>
        <dbReference type="SAM" id="MobiDB-lite"/>
    </source>
</evidence>
<evidence type="ECO:0000256" key="1">
    <source>
        <dbReference type="SAM" id="Coils"/>
    </source>
</evidence>
<evidence type="ECO:0000313" key="4">
    <source>
        <dbReference type="Proteomes" id="UP001430356"/>
    </source>
</evidence>
<feature type="region of interest" description="Disordered" evidence="2">
    <location>
        <begin position="491"/>
        <end position="533"/>
    </location>
</feature>
<name>A0AAW0F440_9TRYP</name>
<reference evidence="3 4" key="1">
    <citation type="journal article" date="2021" name="MBio">
        <title>A New Model Trypanosomatid, Novymonas esmeraldas: Genomic Perception of Its 'Candidatus Pandoraea novymonadis' Endosymbiont.</title>
        <authorList>
            <person name="Zakharova A."/>
            <person name="Saura A."/>
            <person name="Butenko A."/>
            <person name="Podesvova L."/>
            <person name="Warmusova S."/>
            <person name="Kostygov A.Y."/>
            <person name="Nenarokova A."/>
            <person name="Lukes J."/>
            <person name="Opperdoes F.R."/>
            <person name="Yurchenko V."/>
        </authorList>
    </citation>
    <scope>NUCLEOTIDE SEQUENCE [LARGE SCALE GENOMIC DNA]</scope>
    <source>
        <strain evidence="3 4">E262AT.01</strain>
    </source>
</reference>
<feature type="coiled-coil region" evidence="1">
    <location>
        <begin position="100"/>
        <end position="145"/>
    </location>
</feature>
<dbReference type="Proteomes" id="UP001430356">
    <property type="component" value="Unassembled WGS sequence"/>
</dbReference>
<dbReference type="AlphaFoldDB" id="A0AAW0F440"/>